<dbReference type="STRING" id="488538.SAR116_1202"/>
<evidence type="ECO:0000256" key="4">
    <source>
        <dbReference type="ARBA" id="ARBA00022448"/>
    </source>
</evidence>
<dbReference type="InterPro" id="IPR026022">
    <property type="entry name" value="PhoU_dom"/>
</dbReference>
<dbReference type="PIRSF" id="PIRSF003107">
    <property type="entry name" value="PhoU"/>
    <property type="match status" value="1"/>
</dbReference>
<evidence type="ECO:0000256" key="7">
    <source>
        <dbReference type="ARBA" id="ARBA00056181"/>
    </source>
</evidence>
<comment type="similarity">
    <text evidence="2 8">Belongs to the PhoU family.</text>
</comment>
<dbReference type="GO" id="GO:0005737">
    <property type="term" value="C:cytoplasm"/>
    <property type="evidence" value="ECO:0007669"/>
    <property type="project" value="UniProtKB-SubCell"/>
</dbReference>
<evidence type="ECO:0000259" key="9">
    <source>
        <dbReference type="Pfam" id="PF01895"/>
    </source>
</evidence>
<reference evidence="10 11" key="1">
    <citation type="journal article" date="2010" name="J. Bacteriol.">
        <title>Complete genome sequence of "Candidatus Puniceispirillum marinum" IMCC1322, a representative of the SAR116 clade in the Alphaproteobacteria.</title>
        <authorList>
            <person name="Oh H.M."/>
            <person name="Kwon K.K."/>
            <person name="Kang I."/>
            <person name="Kang S.G."/>
            <person name="Lee J.H."/>
            <person name="Kim S.J."/>
            <person name="Cho J.C."/>
        </authorList>
    </citation>
    <scope>NUCLEOTIDE SEQUENCE [LARGE SCALE GENOMIC DNA]</scope>
    <source>
        <strain evidence="10 11">IMCC1322</strain>
    </source>
</reference>
<dbReference type="HOGENOM" id="CLU_078518_2_1_5"/>
<dbReference type="eggNOG" id="COG0704">
    <property type="taxonomic scope" value="Bacteria"/>
</dbReference>
<dbReference type="OrthoDB" id="9814256at2"/>
<feature type="domain" description="PhoU" evidence="9">
    <location>
        <begin position="21"/>
        <end position="109"/>
    </location>
</feature>
<dbReference type="Pfam" id="PF01895">
    <property type="entry name" value="PhoU"/>
    <property type="match status" value="2"/>
</dbReference>
<keyword evidence="5 8" id="KW-0963">Cytoplasm</keyword>
<dbReference type="FunFam" id="1.20.58.220:FF:000004">
    <property type="entry name" value="Phosphate-specific transport system accessory protein PhoU"/>
    <property type="match status" value="1"/>
</dbReference>
<evidence type="ECO:0000256" key="2">
    <source>
        <dbReference type="ARBA" id="ARBA00008107"/>
    </source>
</evidence>
<feature type="domain" description="PhoU" evidence="9">
    <location>
        <begin position="126"/>
        <end position="210"/>
    </location>
</feature>
<dbReference type="KEGG" id="apb:SAR116_1202"/>
<comment type="subunit">
    <text evidence="3 8">Homodimer.</text>
</comment>
<dbReference type="PANTHER" id="PTHR42930">
    <property type="entry name" value="PHOSPHATE-SPECIFIC TRANSPORT SYSTEM ACCESSORY PROTEIN PHOU"/>
    <property type="match status" value="1"/>
</dbReference>
<dbReference type="GO" id="GO:0045936">
    <property type="term" value="P:negative regulation of phosphate metabolic process"/>
    <property type="evidence" value="ECO:0007669"/>
    <property type="project" value="InterPro"/>
</dbReference>
<dbReference type="Proteomes" id="UP000007460">
    <property type="component" value="Chromosome"/>
</dbReference>
<evidence type="ECO:0000313" key="10">
    <source>
        <dbReference type="EMBL" id="ADE39445.1"/>
    </source>
</evidence>
<sequence length="234" mass="26144">MENSHIVSAFDDDLNNLNMRIEQLGNLAKERFVMALDAIATQDEKILDQIIKGDKELDVLEAKIIQNAFEIIALRSPRASDLRRVVVASKIASIFERVGDFSKNIARRTKAMAASGHETIPDVNIGRMGHMAEGMMNDAMEAYHNLDTKVAIDLRNSDVELDHMHTAFYNEVIAMMTDNSKMVGSGVHLLFIGKNIERIGDYMTGIAEEIYFLVEGVQLDDERPKADKSSSKLS</sequence>
<keyword evidence="4 8" id="KW-0813">Transport</keyword>
<dbReference type="GO" id="GO:0016740">
    <property type="term" value="F:transferase activity"/>
    <property type="evidence" value="ECO:0007669"/>
    <property type="project" value="UniProtKB-KW"/>
</dbReference>
<dbReference type="SUPFAM" id="SSF109755">
    <property type="entry name" value="PhoU-like"/>
    <property type="match status" value="1"/>
</dbReference>
<dbReference type="InterPro" id="IPR038078">
    <property type="entry name" value="PhoU-like_sf"/>
</dbReference>
<comment type="subcellular location">
    <subcellularLocation>
        <location evidence="1 8">Cytoplasm</location>
    </subcellularLocation>
</comment>
<accession>D5BT48</accession>
<dbReference type="RefSeq" id="WP_013046074.1">
    <property type="nucleotide sequence ID" value="NC_014010.1"/>
</dbReference>
<proteinExistence type="inferred from homology"/>
<name>D5BT48_PUNMI</name>
<keyword evidence="6 8" id="KW-0592">Phosphate transport</keyword>
<keyword evidence="10" id="KW-0808">Transferase</keyword>
<dbReference type="Gene3D" id="1.20.58.220">
    <property type="entry name" value="Phosphate transport system protein phou homolog 2, domain 2"/>
    <property type="match status" value="2"/>
</dbReference>
<comment type="function">
    <text evidence="7 8">Plays a role in the regulation of phosphate uptake.</text>
</comment>
<protein>
    <recommendedName>
        <fullName evidence="8">Phosphate-specific transport system accessory protein PhoU</fullName>
    </recommendedName>
</protein>
<evidence type="ECO:0000256" key="8">
    <source>
        <dbReference type="PIRNR" id="PIRNR003107"/>
    </source>
</evidence>
<gene>
    <name evidence="10" type="ordered locus">SAR116_1202</name>
</gene>
<evidence type="ECO:0000256" key="5">
    <source>
        <dbReference type="ARBA" id="ARBA00022490"/>
    </source>
</evidence>
<evidence type="ECO:0000256" key="3">
    <source>
        <dbReference type="ARBA" id="ARBA00011738"/>
    </source>
</evidence>
<organism evidence="10 11">
    <name type="scientific">Puniceispirillum marinum (strain IMCC1322)</name>
    <dbReference type="NCBI Taxonomy" id="488538"/>
    <lineage>
        <taxon>Bacteria</taxon>
        <taxon>Pseudomonadati</taxon>
        <taxon>Pseudomonadota</taxon>
        <taxon>Alphaproteobacteria</taxon>
        <taxon>Candidatus Puniceispirillales</taxon>
        <taxon>Candidatus Puniceispirillaceae</taxon>
        <taxon>Candidatus Puniceispirillum</taxon>
    </lineage>
</organism>
<dbReference type="PANTHER" id="PTHR42930:SF3">
    <property type="entry name" value="PHOSPHATE-SPECIFIC TRANSPORT SYSTEM ACCESSORY PROTEIN PHOU"/>
    <property type="match status" value="1"/>
</dbReference>
<dbReference type="InterPro" id="IPR028366">
    <property type="entry name" value="PhoU"/>
</dbReference>
<dbReference type="NCBIfam" id="TIGR02135">
    <property type="entry name" value="phoU_full"/>
    <property type="match status" value="1"/>
</dbReference>
<keyword evidence="11" id="KW-1185">Reference proteome</keyword>
<dbReference type="EMBL" id="CP001751">
    <property type="protein sequence ID" value="ADE39445.1"/>
    <property type="molecule type" value="Genomic_DNA"/>
</dbReference>
<evidence type="ECO:0000313" key="11">
    <source>
        <dbReference type="Proteomes" id="UP000007460"/>
    </source>
</evidence>
<dbReference type="AlphaFoldDB" id="D5BT48"/>
<evidence type="ECO:0000256" key="1">
    <source>
        <dbReference type="ARBA" id="ARBA00004496"/>
    </source>
</evidence>
<dbReference type="GO" id="GO:0006817">
    <property type="term" value="P:phosphate ion transport"/>
    <property type="evidence" value="ECO:0007669"/>
    <property type="project" value="UniProtKB-KW"/>
</dbReference>
<evidence type="ECO:0000256" key="6">
    <source>
        <dbReference type="ARBA" id="ARBA00022592"/>
    </source>
</evidence>
<dbReference type="GO" id="GO:0030643">
    <property type="term" value="P:intracellular phosphate ion homeostasis"/>
    <property type="evidence" value="ECO:0007669"/>
    <property type="project" value="InterPro"/>
</dbReference>